<evidence type="ECO:0000313" key="2">
    <source>
        <dbReference type="Proteomes" id="UP001319180"/>
    </source>
</evidence>
<accession>A0AAP2DCL5</accession>
<comment type="caution">
    <text evidence="1">The sequence shown here is derived from an EMBL/GenBank/DDBJ whole genome shotgun (WGS) entry which is preliminary data.</text>
</comment>
<reference evidence="1 2" key="1">
    <citation type="submission" date="2021-05" db="EMBL/GenBank/DDBJ databases">
        <title>A Polyphasic approach of four new species of the genus Ohtaekwangia: Ohtaekwangia histidinii sp. nov., Ohtaekwangia cretensis sp. nov., Ohtaekwangia indiensis sp. nov., Ohtaekwangia reichenbachii sp. nov. from diverse environment.</title>
        <authorList>
            <person name="Octaviana S."/>
        </authorList>
    </citation>
    <scope>NUCLEOTIDE SEQUENCE [LARGE SCALE GENOMIC DNA]</scope>
    <source>
        <strain evidence="1 2">PWU37</strain>
    </source>
</reference>
<protein>
    <submittedName>
        <fullName evidence="1">Uncharacterized protein</fullName>
    </submittedName>
</protein>
<dbReference type="EMBL" id="JAHESC010000024">
    <property type="protein sequence ID" value="MBT1688275.1"/>
    <property type="molecule type" value="Genomic_DNA"/>
</dbReference>
<gene>
    <name evidence="1" type="ORF">KK078_17015</name>
</gene>
<dbReference type="RefSeq" id="WP_254091501.1">
    <property type="nucleotide sequence ID" value="NZ_JAHESC010000024.1"/>
</dbReference>
<sequence>MAQVDFYLDLKDKIDLISLVLEEGGYAVPAIHYEAPIYHEIRCIDDYLLYANTSVLLFIVHDSYFKEQLVWETIDKERKQFYYLRQRVGGPTIDFYSPGVIEKNGTRFVGQGNITYYTSYQSPSAGKNTEAPEAQKILYKKLLKQIKNGLALKNGKRTYWVGKNTLVSLTAGGKLMNVGDDLFDGFLHFIKENR</sequence>
<proteinExistence type="predicted"/>
<evidence type="ECO:0000313" key="1">
    <source>
        <dbReference type="EMBL" id="MBT1688275.1"/>
    </source>
</evidence>
<keyword evidence="2" id="KW-1185">Reference proteome</keyword>
<name>A0AAP2DCL5_9BACT</name>
<dbReference type="Proteomes" id="UP001319180">
    <property type="component" value="Unassembled WGS sequence"/>
</dbReference>
<organism evidence="1 2">
    <name type="scientific">Dawidia soli</name>
    <dbReference type="NCBI Taxonomy" id="2782352"/>
    <lineage>
        <taxon>Bacteria</taxon>
        <taxon>Pseudomonadati</taxon>
        <taxon>Bacteroidota</taxon>
        <taxon>Cytophagia</taxon>
        <taxon>Cytophagales</taxon>
        <taxon>Chryseotaleaceae</taxon>
        <taxon>Dawidia</taxon>
    </lineage>
</organism>
<dbReference type="AlphaFoldDB" id="A0AAP2DCL5"/>